<keyword evidence="4" id="KW-1185">Reference proteome</keyword>
<dbReference type="RefSeq" id="WP_108170439.1">
    <property type="nucleotide sequence ID" value="NZ_QBKQ01000001.1"/>
</dbReference>
<dbReference type="EMBL" id="QBKQ01000001">
    <property type="protein sequence ID" value="PTX44483.1"/>
    <property type="molecule type" value="Genomic_DNA"/>
</dbReference>
<proteinExistence type="predicted"/>
<comment type="caution">
    <text evidence="3">The sequence shown here is derived from an EMBL/GenBank/DDBJ whole genome shotgun (WGS) entry which is preliminary data.</text>
</comment>
<evidence type="ECO:0000313" key="3">
    <source>
        <dbReference type="EMBL" id="PTX44483.1"/>
    </source>
</evidence>
<evidence type="ECO:0000259" key="2">
    <source>
        <dbReference type="Pfam" id="PF13439"/>
    </source>
</evidence>
<dbReference type="CDD" id="cd03811">
    <property type="entry name" value="GT4_GT28_WabH-like"/>
    <property type="match status" value="1"/>
</dbReference>
<accession>A0A2T6AKY2</accession>
<dbReference type="Proteomes" id="UP000244174">
    <property type="component" value="Unassembled WGS sequence"/>
</dbReference>
<dbReference type="InterPro" id="IPR028098">
    <property type="entry name" value="Glyco_trans_4-like_N"/>
</dbReference>
<dbReference type="PANTHER" id="PTHR12526">
    <property type="entry name" value="GLYCOSYLTRANSFERASE"/>
    <property type="match status" value="1"/>
</dbReference>
<reference evidence="3 4" key="1">
    <citation type="submission" date="2018-04" db="EMBL/GenBank/DDBJ databases">
        <title>Genomic Encyclopedia of Archaeal and Bacterial Type Strains, Phase II (KMG-II): from individual species to whole genera.</title>
        <authorList>
            <person name="Goeker M."/>
        </authorList>
    </citation>
    <scope>NUCLEOTIDE SEQUENCE [LARGE SCALE GENOMIC DNA]</scope>
    <source>
        <strain evidence="3 4">DSM 23082</strain>
    </source>
</reference>
<name>A0A2T6AKY2_9FLAO</name>
<dbReference type="PANTHER" id="PTHR12526:SF630">
    <property type="entry name" value="GLYCOSYLTRANSFERASE"/>
    <property type="match status" value="1"/>
</dbReference>
<dbReference type="InterPro" id="IPR001296">
    <property type="entry name" value="Glyco_trans_1"/>
</dbReference>
<dbReference type="OrthoDB" id="7560678at2"/>
<dbReference type="Gene3D" id="3.40.50.2000">
    <property type="entry name" value="Glycogen Phosphorylase B"/>
    <property type="match status" value="2"/>
</dbReference>
<feature type="domain" description="Glycosyl transferase family 1" evidence="1">
    <location>
        <begin position="178"/>
        <end position="329"/>
    </location>
</feature>
<keyword evidence="3" id="KW-0808">Transferase</keyword>
<sequence>MANVAFVINSLQMGGGEKLVVDIINNWKDEDKIYLILLSGGKMLLPQISNKRTIVKIIDSNYNLKNILALTKYFKENDIKYGFSHLERANKISLISAKLSKVKIFPVVHSTNIYPKGGMKEYIAKILYKFCSLKIVAISESVKSYLTEVLELPPEKVIVIRNGIDFSRINPEYSDGHIKDQKNFFTLGRFVDAKGYDILIKALNNPDVLKHNWHLKMIGDGKLYSHISRLIKINNLEDRITLLGSKTEPFQYISSADIAIMPSRREGLPISLIEILSQGIPVISSNIESLSSMVKDGQNGFHFEKDNVPDLTQKILKMLKLSPEELAVFAISARESASTFGIENTLDKYYQLLRQ</sequence>
<evidence type="ECO:0000259" key="1">
    <source>
        <dbReference type="Pfam" id="PF00534"/>
    </source>
</evidence>
<organism evidence="3 4">
    <name type="scientific">Christiangramia gaetbulicola</name>
    <dbReference type="NCBI Taxonomy" id="703340"/>
    <lineage>
        <taxon>Bacteria</taxon>
        <taxon>Pseudomonadati</taxon>
        <taxon>Bacteroidota</taxon>
        <taxon>Flavobacteriia</taxon>
        <taxon>Flavobacteriales</taxon>
        <taxon>Flavobacteriaceae</taxon>
        <taxon>Christiangramia</taxon>
    </lineage>
</organism>
<dbReference type="SUPFAM" id="SSF53756">
    <property type="entry name" value="UDP-Glycosyltransferase/glycogen phosphorylase"/>
    <property type="match status" value="1"/>
</dbReference>
<protein>
    <submittedName>
        <fullName evidence="3">Glycosyltransferase involved in cell wall biosynthesis</fullName>
    </submittedName>
</protein>
<feature type="domain" description="Glycosyltransferase subfamily 4-like N-terminal" evidence="2">
    <location>
        <begin position="14"/>
        <end position="168"/>
    </location>
</feature>
<dbReference type="Pfam" id="PF13439">
    <property type="entry name" value="Glyco_transf_4"/>
    <property type="match status" value="1"/>
</dbReference>
<dbReference type="GO" id="GO:0016757">
    <property type="term" value="F:glycosyltransferase activity"/>
    <property type="evidence" value="ECO:0007669"/>
    <property type="project" value="InterPro"/>
</dbReference>
<dbReference type="Pfam" id="PF00534">
    <property type="entry name" value="Glycos_transf_1"/>
    <property type="match status" value="1"/>
</dbReference>
<evidence type="ECO:0000313" key="4">
    <source>
        <dbReference type="Proteomes" id="UP000244174"/>
    </source>
</evidence>
<dbReference type="AlphaFoldDB" id="A0A2T6AKY2"/>
<gene>
    <name evidence="3" type="ORF">C8P64_0462</name>
</gene>